<reference evidence="3" key="1">
    <citation type="submission" date="2018-09" db="EMBL/GenBank/DDBJ databases">
        <authorList>
            <person name="Livingstone P.G."/>
            <person name="Whitworth D.E."/>
        </authorList>
    </citation>
    <scope>NUCLEOTIDE SEQUENCE [LARGE SCALE GENOMIC DNA]</scope>
    <source>
        <strain evidence="3">CA051B</strain>
    </source>
</reference>
<dbReference type="AlphaFoldDB" id="A0A3A8PKM5"/>
<accession>A0A3A8PKM5</accession>
<keyword evidence="3" id="KW-1185">Reference proteome</keyword>
<proteinExistence type="predicted"/>
<protein>
    <recommendedName>
        <fullName evidence="4">SGNH/GDSL hydrolase family protein</fullName>
    </recommendedName>
</protein>
<gene>
    <name evidence="2" type="ORF">D7V93_19310</name>
</gene>
<evidence type="ECO:0008006" key="4">
    <source>
        <dbReference type="Google" id="ProtNLM"/>
    </source>
</evidence>
<evidence type="ECO:0000256" key="1">
    <source>
        <dbReference type="SAM" id="SignalP"/>
    </source>
</evidence>
<dbReference type="EMBL" id="RAWB01000194">
    <property type="protein sequence ID" value="RKH56923.1"/>
    <property type="molecule type" value="Genomic_DNA"/>
</dbReference>
<feature type="chain" id="PRO_5017193905" description="SGNH/GDSL hydrolase family protein" evidence="1">
    <location>
        <begin position="29"/>
        <end position="365"/>
    </location>
</feature>
<organism evidence="2 3">
    <name type="scientific">Corallococcus llansteffanensis</name>
    <dbReference type="NCBI Taxonomy" id="2316731"/>
    <lineage>
        <taxon>Bacteria</taxon>
        <taxon>Pseudomonadati</taxon>
        <taxon>Myxococcota</taxon>
        <taxon>Myxococcia</taxon>
        <taxon>Myxococcales</taxon>
        <taxon>Cystobacterineae</taxon>
        <taxon>Myxococcaceae</taxon>
        <taxon>Corallococcus</taxon>
    </lineage>
</organism>
<evidence type="ECO:0000313" key="2">
    <source>
        <dbReference type="EMBL" id="RKH56923.1"/>
    </source>
</evidence>
<feature type="signal peptide" evidence="1">
    <location>
        <begin position="1"/>
        <end position="28"/>
    </location>
</feature>
<name>A0A3A8PKM5_9BACT</name>
<sequence>MTSAFFRTARPRGVARLASFLLPALLVACGGDEPSGPSRSQGTGARDLVVGSVPLNDLLTGTYQGFTGGQYPQGRNSMPAAHSTAGQLQAAAIQPLNVNGQPSASGKYVLLSIGMSHTTQEFCSASGAQPCEAWTFMGRAAADASVNKTTLVIANGAKGSQTAVTWDSPSNENYDRVKADVLEAKGLSEKQVQILWVKMANASPSVSLPASNADAYQLKRSLGDILRAAKVRYPNLKQAFISSRSYGGYATTPLNPEPYAYESGFAVKWLVEAQIRQKLSGTIDSRAGDLDYDQGIAPWVAWGPYFWANGEVPRSDGLTWVADDFVADGTHPSKFGETKVGTMLLDFFKSSPHTRCWFLAGQTCS</sequence>
<dbReference type="Proteomes" id="UP000272888">
    <property type="component" value="Unassembled WGS sequence"/>
</dbReference>
<keyword evidence="1" id="KW-0732">Signal</keyword>
<evidence type="ECO:0000313" key="3">
    <source>
        <dbReference type="Proteomes" id="UP000272888"/>
    </source>
</evidence>
<comment type="caution">
    <text evidence="2">The sequence shown here is derived from an EMBL/GenBank/DDBJ whole genome shotgun (WGS) entry which is preliminary data.</text>
</comment>
<dbReference type="RefSeq" id="WP_120644817.1">
    <property type="nucleotide sequence ID" value="NZ_RAWB01000194.1"/>
</dbReference>
<dbReference type="PROSITE" id="PS51257">
    <property type="entry name" value="PROKAR_LIPOPROTEIN"/>
    <property type="match status" value="1"/>
</dbReference>